<evidence type="ECO:0000256" key="1">
    <source>
        <dbReference type="SAM" id="Phobius"/>
    </source>
</evidence>
<keyword evidence="4" id="KW-1185">Reference proteome</keyword>
<proteinExistence type="predicted"/>
<comment type="caution">
    <text evidence="3">The sequence shown here is derived from an EMBL/GenBank/DDBJ whole genome shotgun (WGS) entry which is preliminary data.</text>
</comment>
<dbReference type="RefSeq" id="WP_247376686.1">
    <property type="nucleotide sequence ID" value="NZ_JALLGV010000003.1"/>
</dbReference>
<keyword evidence="1" id="KW-1133">Transmembrane helix</keyword>
<keyword evidence="1" id="KW-0812">Transmembrane</keyword>
<evidence type="ECO:0000313" key="3">
    <source>
        <dbReference type="EMBL" id="MFD1586016.1"/>
    </source>
</evidence>
<protein>
    <recommendedName>
        <fullName evidence="2">C2H2-type domain-containing protein</fullName>
    </recommendedName>
</protein>
<name>A0ABD6C6T2_9EURY</name>
<dbReference type="InterPro" id="IPR013087">
    <property type="entry name" value="Znf_C2H2_type"/>
</dbReference>
<feature type="domain" description="C2H2-type" evidence="2">
    <location>
        <begin position="4"/>
        <end position="25"/>
    </location>
</feature>
<sequence>MPDCNYCAESFADEDAYLEHLHAAHDEGELSRIDRRRVEQHVGDDGGEFPTGPVVLGGLLLFTVGVIVYVTFFVWGGSSAATTPMGDVAQTPTNVGDVHEHGHINVTIDGQTLDFSQPKFQKPQQYPGFHFEAGDGSAWHVHAKGVTLEYAMATLGIDVTRSTVTYDGTTYRDSDPGTNVTVQVNNESVNPATYELEGVGPDSGEGGDFVRILVEMNESA</sequence>
<keyword evidence="1" id="KW-0472">Membrane</keyword>
<reference evidence="3 4" key="1">
    <citation type="journal article" date="2019" name="Int. J. Syst. Evol. Microbiol.">
        <title>The Global Catalogue of Microorganisms (GCM) 10K type strain sequencing project: providing services to taxonomists for standard genome sequencing and annotation.</title>
        <authorList>
            <consortium name="The Broad Institute Genomics Platform"/>
            <consortium name="The Broad Institute Genome Sequencing Center for Infectious Disease"/>
            <person name="Wu L."/>
            <person name="Ma J."/>
        </authorList>
    </citation>
    <scope>NUCLEOTIDE SEQUENCE [LARGE SCALE GENOMIC DNA]</scope>
    <source>
        <strain evidence="3 4">CGMCC 1.12125</strain>
    </source>
</reference>
<accession>A0ABD6C6T2</accession>
<organism evidence="3 4">
    <name type="scientific">Halorientalis brevis</name>
    <dbReference type="NCBI Taxonomy" id="1126241"/>
    <lineage>
        <taxon>Archaea</taxon>
        <taxon>Methanobacteriati</taxon>
        <taxon>Methanobacteriota</taxon>
        <taxon>Stenosarchaea group</taxon>
        <taxon>Halobacteria</taxon>
        <taxon>Halobacteriales</taxon>
        <taxon>Haloarculaceae</taxon>
        <taxon>Halorientalis</taxon>
    </lineage>
</organism>
<evidence type="ECO:0000313" key="4">
    <source>
        <dbReference type="Proteomes" id="UP001597119"/>
    </source>
</evidence>
<evidence type="ECO:0000259" key="2">
    <source>
        <dbReference type="PROSITE" id="PS00028"/>
    </source>
</evidence>
<dbReference type="PROSITE" id="PS00028">
    <property type="entry name" value="ZINC_FINGER_C2H2_1"/>
    <property type="match status" value="1"/>
</dbReference>
<gene>
    <name evidence="3" type="ORF">ACFR9U_03405</name>
</gene>
<dbReference type="EMBL" id="JBHUDJ010000001">
    <property type="protein sequence ID" value="MFD1586016.1"/>
    <property type="molecule type" value="Genomic_DNA"/>
</dbReference>
<feature type="transmembrane region" description="Helical" evidence="1">
    <location>
        <begin position="54"/>
        <end position="75"/>
    </location>
</feature>
<dbReference type="Proteomes" id="UP001597119">
    <property type="component" value="Unassembled WGS sequence"/>
</dbReference>
<dbReference type="AlphaFoldDB" id="A0ABD6C6T2"/>